<evidence type="ECO:0000313" key="4">
    <source>
        <dbReference type="Proteomes" id="UP000315295"/>
    </source>
</evidence>
<proteinExistence type="predicted"/>
<organism evidence="3 4">
    <name type="scientific">Malus baccata</name>
    <name type="common">Siberian crab apple</name>
    <name type="synonym">Pyrus baccata</name>
    <dbReference type="NCBI Taxonomy" id="106549"/>
    <lineage>
        <taxon>Eukaryota</taxon>
        <taxon>Viridiplantae</taxon>
        <taxon>Streptophyta</taxon>
        <taxon>Embryophyta</taxon>
        <taxon>Tracheophyta</taxon>
        <taxon>Spermatophyta</taxon>
        <taxon>Magnoliopsida</taxon>
        <taxon>eudicotyledons</taxon>
        <taxon>Gunneridae</taxon>
        <taxon>Pentapetalae</taxon>
        <taxon>rosids</taxon>
        <taxon>fabids</taxon>
        <taxon>Rosales</taxon>
        <taxon>Rosaceae</taxon>
        <taxon>Amygdaloideae</taxon>
        <taxon>Maleae</taxon>
        <taxon>Malus</taxon>
    </lineage>
</organism>
<protein>
    <submittedName>
        <fullName evidence="3">Uncharacterized protein</fullName>
    </submittedName>
</protein>
<sequence>MASVGAALVMGLVGLELLILTCACQKTWSNSRSSSYARERAGEDSAEPSVAVIIPGEETPTCLAKLLSNSSH</sequence>
<dbReference type="AlphaFoldDB" id="A0A540KRT4"/>
<comment type="caution">
    <text evidence="3">The sequence shown here is derived from an EMBL/GenBank/DDBJ whole genome shotgun (WGS) entry which is preliminary data.</text>
</comment>
<keyword evidence="4" id="KW-1185">Reference proteome</keyword>
<gene>
    <name evidence="3" type="ORF">C1H46_037536</name>
</gene>
<evidence type="ECO:0000313" key="3">
    <source>
        <dbReference type="EMBL" id="TQD76918.1"/>
    </source>
</evidence>
<dbReference type="EMBL" id="VIEB01001000">
    <property type="protein sequence ID" value="TQD76918.1"/>
    <property type="molecule type" value="Genomic_DNA"/>
</dbReference>
<evidence type="ECO:0000256" key="1">
    <source>
        <dbReference type="SAM" id="MobiDB-lite"/>
    </source>
</evidence>
<feature type="chain" id="PRO_5022128443" evidence="2">
    <location>
        <begin position="25"/>
        <end position="72"/>
    </location>
</feature>
<feature type="signal peptide" evidence="2">
    <location>
        <begin position="1"/>
        <end position="24"/>
    </location>
</feature>
<accession>A0A540KRT4</accession>
<reference evidence="3 4" key="1">
    <citation type="journal article" date="2019" name="G3 (Bethesda)">
        <title>Sequencing of a Wild Apple (Malus baccata) Genome Unravels the Differences Between Cultivated and Wild Apple Species Regarding Disease Resistance and Cold Tolerance.</title>
        <authorList>
            <person name="Chen X."/>
        </authorList>
    </citation>
    <scope>NUCLEOTIDE SEQUENCE [LARGE SCALE GENOMIC DNA]</scope>
    <source>
        <strain evidence="4">cv. Shandingzi</strain>
        <tissue evidence="3">Leaves</tissue>
    </source>
</reference>
<name>A0A540KRT4_MALBA</name>
<dbReference type="Proteomes" id="UP000315295">
    <property type="component" value="Unassembled WGS sequence"/>
</dbReference>
<keyword evidence="2" id="KW-0732">Signal</keyword>
<feature type="region of interest" description="Disordered" evidence="1">
    <location>
        <begin position="29"/>
        <end position="48"/>
    </location>
</feature>
<evidence type="ECO:0000256" key="2">
    <source>
        <dbReference type="SAM" id="SignalP"/>
    </source>
</evidence>